<keyword evidence="3" id="KW-1185">Reference proteome</keyword>
<dbReference type="InterPro" id="IPR016040">
    <property type="entry name" value="NAD(P)-bd_dom"/>
</dbReference>
<reference evidence="2 3" key="1">
    <citation type="submission" date="2021-05" db="EMBL/GenBank/DDBJ databases">
        <title>Petroleum and Energy Research Collection (APPE): ex situ preservation of microbial diversity associated with the oil industry and exploitation of its biotechnological potential.</title>
        <authorList>
            <person name="Paixao C.T.M."/>
            <person name="Gomes M.B."/>
            <person name="Oliveira V.M."/>
        </authorList>
    </citation>
    <scope>NUCLEOTIDE SEQUENCE [LARGE SCALE GENOMIC DNA]</scope>
    <source>
        <strain evidence="2 3">LIT2</strain>
    </source>
</reference>
<organism evidence="2 3">
    <name type="scientific">Modicisalibacter tunisiensis</name>
    <dbReference type="NCBI Taxonomy" id="390637"/>
    <lineage>
        <taxon>Bacteria</taxon>
        <taxon>Pseudomonadati</taxon>
        <taxon>Pseudomonadota</taxon>
        <taxon>Gammaproteobacteria</taxon>
        <taxon>Oceanospirillales</taxon>
        <taxon>Halomonadaceae</taxon>
        <taxon>Modicisalibacter</taxon>
    </lineage>
</organism>
<proteinExistence type="predicted"/>
<dbReference type="InterPro" id="IPR036291">
    <property type="entry name" value="NAD(P)-bd_dom_sf"/>
</dbReference>
<evidence type="ECO:0000313" key="2">
    <source>
        <dbReference type="EMBL" id="MBZ9566128.1"/>
    </source>
</evidence>
<dbReference type="PANTHER" id="PTHR43000">
    <property type="entry name" value="DTDP-D-GLUCOSE 4,6-DEHYDRATASE-RELATED"/>
    <property type="match status" value="1"/>
</dbReference>
<dbReference type="EMBL" id="JAGXFD010000001">
    <property type="protein sequence ID" value="MBZ9566128.1"/>
    <property type="molecule type" value="Genomic_DNA"/>
</dbReference>
<dbReference type="RefSeq" id="WP_224419948.1">
    <property type="nucleotide sequence ID" value="NZ_JAGXFD010000001.1"/>
</dbReference>
<comment type="caution">
    <text evidence="2">The sequence shown here is derived from an EMBL/GenBank/DDBJ whole genome shotgun (WGS) entry which is preliminary data.</text>
</comment>
<dbReference type="EC" id="4.2.1.47" evidence="2"/>
<dbReference type="SUPFAM" id="SSF51735">
    <property type="entry name" value="NAD(P)-binding Rossmann-fold domains"/>
    <property type="match status" value="1"/>
</dbReference>
<evidence type="ECO:0000313" key="3">
    <source>
        <dbReference type="Proteomes" id="UP001319883"/>
    </source>
</evidence>
<dbReference type="GO" id="GO:0008446">
    <property type="term" value="F:GDP-mannose 4,6-dehydratase activity"/>
    <property type="evidence" value="ECO:0007669"/>
    <property type="project" value="UniProtKB-EC"/>
</dbReference>
<dbReference type="Gene3D" id="3.90.25.10">
    <property type="entry name" value="UDP-galactose 4-epimerase, domain 1"/>
    <property type="match status" value="1"/>
</dbReference>
<evidence type="ECO:0000259" key="1">
    <source>
        <dbReference type="Pfam" id="PF16363"/>
    </source>
</evidence>
<accession>A0ABS7WU48</accession>
<feature type="domain" description="NAD(P)-binding" evidence="1">
    <location>
        <begin position="16"/>
        <end position="298"/>
    </location>
</feature>
<dbReference type="Gene3D" id="3.40.50.720">
    <property type="entry name" value="NAD(P)-binding Rossmann-like Domain"/>
    <property type="match status" value="1"/>
</dbReference>
<name>A0ABS7WU48_9GAMM</name>
<gene>
    <name evidence="2" type="ORF">KGQ91_00250</name>
</gene>
<dbReference type="Pfam" id="PF16363">
    <property type="entry name" value="GDP_Man_Dehyd"/>
    <property type="match status" value="1"/>
</dbReference>
<sequence length="312" mass="34226">MTQRVVPERETPPRVLVTGSHGFTGRYVAASLRRAGYRVLGTASRAVTSDHPDIAAEDTYALDLRDAEQVRGVIGEARPDAVVHLAALAFVGHGNADDFYGINVLGTRHLLEALAEQPVVPRKVVLASSANVYGNARGGRLDEETPFNPANDYAVSKVAMEYLARLWMDRLPLLIARPFNYTGVGQEERYLVPKIVEHFRRRADRIELGNLDVARDFSDVRAIAEAYRGLLECPAVGQAVNLCSGATLSLRDLIDMCAAHTGHALSVDVNPRFVRASDVRTLCGDNSRLQHLLPDWSPMPFADTLSWMLAAN</sequence>
<keyword evidence="2" id="KW-0456">Lyase</keyword>
<dbReference type="Proteomes" id="UP001319883">
    <property type="component" value="Unassembled WGS sequence"/>
</dbReference>
<protein>
    <submittedName>
        <fullName evidence="2">GDP-mannose 4,6-dehydratase</fullName>
        <ecNumber evidence="2">4.2.1.47</ecNumber>
    </submittedName>
</protein>